<gene>
    <name evidence="5" type="ORF">BG015_010989</name>
</gene>
<evidence type="ECO:0000313" key="5">
    <source>
        <dbReference type="EMBL" id="KAF9155110.1"/>
    </source>
</evidence>
<feature type="domain" description="Suppressor of forked" evidence="4">
    <location>
        <begin position="26"/>
        <end position="77"/>
    </location>
</feature>
<dbReference type="Pfam" id="PF05843">
    <property type="entry name" value="Suf"/>
    <property type="match status" value="1"/>
</dbReference>
<organism evidence="5 6">
    <name type="scientific">Linnemannia schmuckeri</name>
    <dbReference type="NCBI Taxonomy" id="64567"/>
    <lineage>
        <taxon>Eukaryota</taxon>
        <taxon>Fungi</taxon>
        <taxon>Fungi incertae sedis</taxon>
        <taxon>Mucoromycota</taxon>
        <taxon>Mortierellomycotina</taxon>
        <taxon>Mortierellomycetes</taxon>
        <taxon>Mortierellales</taxon>
        <taxon>Mortierellaceae</taxon>
        <taxon>Linnemannia</taxon>
    </lineage>
</organism>
<name>A0A9P5VEJ5_9FUNG</name>
<evidence type="ECO:0000259" key="4">
    <source>
        <dbReference type="Pfam" id="PF05843"/>
    </source>
</evidence>
<dbReference type="GO" id="GO:0006396">
    <property type="term" value="P:RNA processing"/>
    <property type="evidence" value="ECO:0007669"/>
    <property type="project" value="InterPro"/>
</dbReference>
<dbReference type="AlphaFoldDB" id="A0A9P5VEJ5"/>
<dbReference type="OrthoDB" id="2338288at2759"/>
<protein>
    <recommendedName>
        <fullName evidence="4">Suppressor of forked domain-containing protein</fullName>
    </recommendedName>
</protein>
<evidence type="ECO:0000256" key="1">
    <source>
        <dbReference type="ARBA" id="ARBA00004123"/>
    </source>
</evidence>
<accession>A0A9P5VEJ5</accession>
<proteinExistence type="predicted"/>
<dbReference type="EMBL" id="JAAAUQ010000082">
    <property type="protein sequence ID" value="KAF9155110.1"/>
    <property type="molecule type" value="Genomic_DNA"/>
</dbReference>
<evidence type="ECO:0000256" key="3">
    <source>
        <dbReference type="ARBA" id="ARBA00023242"/>
    </source>
</evidence>
<dbReference type="Gene3D" id="1.25.40.10">
    <property type="entry name" value="Tetratricopeptide repeat domain"/>
    <property type="match status" value="1"/>
</dbReference>
<dbReference type="InterPro" id="IPR008847">
    <property type="entry name" value="Suf"/>
</dbReference>
<dbReference type="Proteomes" id="UP000748756">
    <property type="component" value="Unassembled WGS sequence"/>
</dbReference>
<comment type="caution">
    <text evidence="5">The sequence shown here is derived from an EMBL/GenBank/DDBJ whole genome shotgun (WGS) entry which is preliminary data.</text>
</comment>
<sequence>MSNVGYPQTGLTADDFYNKAVNQKDASTRRRLFADARQSNLCTYQIYVLAAEVEERWNQDISRIKAILEKGVRVFKNPAGQGAHCAEVSATSWHQQAIEAEKRGHRKTAAALKEVIDKVDK</sequence>
<comment type="subcellular location">
    <subcellularLocation>
        <location evidence="1">Nucleus</location>
    </subcellularLocation>
</comment>
<keyword evidence="3" id="KW-0539">Nucleus</keyword>
<evidence type="ECO:0000313" key="6">
    <source>
        <dbReference type="Proteomes" id="UP000748756"/>
    </source>
</evidence>
<keyword evidence="6" id="KW-1185">Reference proteome</keyword>
<evidence type="ECO:0000256" key="2">
    <source>
        <dbReference type="ARBA" id="ARBA00022737"/>
    </source>
</evidence>
<dbReference type="InterPro" id="IPR011990">
    <property type="entry name" value="TPR-like_helical_dom_sf"/>
</dbReference>
<keyword evidence="2" id="KW-0677">Repeat</keyword>
<dbReference type="GO" id="GO:0005634">
    <property type="term" value="C:nucleus"/>
    <property type="evidence" value="ECO:0007669"/>
    <property type="project" value="UniProtKB-SubCell"/>
</dbReference>
<reference evidence="5" key="1">
    <citation type="journal article" date="2020" name="Fungal Divers.">
        <title>Resolving the Mortierellaceae phylogeny through synthesis of multi-gene phylogenetics and phylogenomics.</title>
        <authorList>
            <person name="Vandepol N."/>
            <person name="Liber J."/>
            <person name="Desiro A."/>
            <person name="Na H."/>
            <person name="Kennedy M."/>
            <person name="Barry K."/>
            <person name="Grigoriev I.V."/>
            <person name="Miller A.N."/>
            <person name="O'Donnell K."/>
            <person name="Stajich J.E."/>
            <person name="Bonito G."/>
        </authorList>
    </citation>
    <scope>NUCLEOTIDE SEQUENCE</scope>
    <source>
        <strain evidence="5">NRRL 6426</strain>
    </source>
</reference>